<protein>
    <submittedName>
        <fullName evidence="2">Prepilin-type cleavage/methylation domain-containing protein</fullName>
    </submittedName>
</protein>
<name>A0A2T3FVL1_9CLOT</name>
<keyword evidence="1" id="KW-0472">Membrane</keyword>
<dbReference type="SUPFAM" id="SSF54523">
    <property type="entry name" value="Pili subunits"/>
    <property type="match status" value="1"/>
</dbReference>
<comment type="caution">
    <text evidence="2">The sequence shown here is derived from an EMBL/GenBank/DDBJ whole genome shotgun (WGS) entry which is preliminary data.</text>
</comment>
<dbReference type="Pfam" id="PF07963">
    <property type="entry name" value="N_methyl"/>
    <property type="match status" value="1"/>
</dbReference>
<keyword evidence="3" id="KW-1185">Reference proteome</keyword>
<dbReference type="Proteomes" id="UP000241048">
    <property type="component" value="Unassembled WGS sequence"/>
</dbReference>
<sequence length="306" mass="34012">MQNRKKGFTLAELLVVVAIVSILTAISIPIFTRQLETSREATDLANVRSAYAEVMAAVMIEDTENEVKVVKLKQKKEKWQSHDPVTIGGVMHYNDQGDTANWIGYPVPGGECEVSYRPDSGVLFNWKSGKGTGGSEQKYAFNINCDVHAPLNDSGILEMLGDNNNFEIDSNCTKSNMLPKIQAKIEEDSLLKKGTWAYLGDAKDKSKRYLFWTSVDISSDSVGAGKKIPVIISTADGRFYISETTTAMRVNKAGNYIAIAGHLTPTQYKEYLSKDKKYENLQEAYDAYAKLVTDGTYPQYKDTLPK</sequence>
<dbReference type="EMBL" id="PYLO01000001">
    <property type="protein sequence ID" value="PST39299.1"/>
    <property type="molecule type" value="Genomic_DNA"/>
</dbReference>
<reference evidence="2 3" key="1">
    <citation type="submission" date="2018-03" db="EMBL/GenBank/DDBJ databases">
        <title>Lachnoclostridium SNUG30386 gen.nov., sp.nov., isolated from human faeces.</title>
        <authorList>
            <person name="Seo B."/>
            <person name="Jeon K."/>
            <person name="Ko G."/>
        </authorList>
    </citation>
    <scope>NUCLEOTIDE SEQUENCE [LARGE SCALE GENOMIC DNA]</scope>
    <source>
        <strain evidence="2 3">SNUG30386</strain>
    </source>
</reference>
<proteinExistence type="predicted"/>
<dbReference type="NCBIfam" id="TIGR02532">
    <property type="entry name" value="IV_pilin_GFxxxE"/>
    <property type="match status" value="1"/>
</dbReference>
<dbReference type="InterPro" id="IPR045584">
    <property type="entry name" value="Pilin-like"/>
</dbReference>
<keyword evidence="1" id="KW-0812">Transmembrane</keyword>
<evidence type="ECO:0000256" key="1">
    <source>
        <dbReference type="SAM" id="Phobius"/>
    </source>
</evidence>
<feature type="transmembrane region" description="Helical" evidence="1">
    <location>
        <begin position="7"/>
        <end position="31"/>
    </location>
</feature>
<dbReference type="AlphaFoldDB" id="A0A2T3FVL1"/>
<keyword evidence="1" id="KW-1133">Transmembrane helix</keyword>
<dbReference type="Gene3D" id="3.30.700.10">
    <property type="entry name" value="Glycoprotein, Type 4 Pilin"/>
    <property type="match status" value="1"/>
</dbReference>
<accession>A0A2T3FVL1</accession>
<organism evidence="2 3">
    <name type="scientific">Clostridium fessum</name>
    <dbReference type="NCBI Taxonomy" id="2126740"/>
    <lineage>
        <taxon>Bacteria</taxon>
        <taxon>Bacillati</taxon>
        <taxon>Bacillota</taxon>
        <taxon>Clostridia</taxon>
        <taxon>Eubacteriales</taxon>
        <taxon>Clostridiaceae</taxon>
        <taxon>Clostridium</taxon>
    </lineage>
</organism>
<evidence type="ECO:0000313" key="2">
    <source>
        <dbReference type="EMBL" id="PST39299.1"/>
    </source>
</evidence>
<dbReference type="InterPro" id="IPR012902">
    <property type="entry name" value="N_methyl_site"/>
</dbReference>
<gene>
    <name evidence="2" type="ORF">C7U56_02385</name>
</gene>
<evidence type="ECO:0000313" key="3">
    <source>
        <dbReference type="Proteomes" id="UP000241048"/>
    </source>
</evidence>